<dbReference type="PANTHER" id="PTHR40940:SF1">
    <property type="entry name" value="PROTEIN BATD"/>
    <property type="match status" value="1"/>
</dbReference>
<evidence type="ECO:0000313" key="3">
    <source>
        <dbReference type="Proteomes" id="UP000566995"/>
    </source>
</evidence>
<evidence type="ECO:0000256" key="1">
    <source>
        <dbReference type="SAM" id="SignalP"/>
    </source>
</evidence>
<dbReference type="RefSeq" id="WP_184593579.1">
    <property type="nucleotide sequence ID" value="NZ_JACHLI010000021.1"/>
</dbReference>
<proteinExistence type="predicted"/>
<evidence type="ECO:0000313" key="2">
    <source>
        <dbReference type="EMBL" id="MBB4865754.1"/>
    </source>
</evidence>
<keyword evidence="1" id="KW-0732">Signal</keyword>
<gene>
    <name evidence="2" type="ORF">HNP46_004655</name>
</gene>
<dbReference type="EMBL" id="JACHLI010000021">
    <property type="protein sequence ID" value="MBB4865754.1"/>
    <property type="molecule type" value="Genomic_DNA"/>
</dbReference>
<protein>
    <recommendedName>
        <fullName evidence="4">Protein BatD</fullName>
    </recommendedName>
</protein>
<dbReference type="InterPro" id="IPR025738">
    <property type="entry name" value="BatD"/>
</dbReference>
<dbReference type="AlphaFoldDB" id="A0A7W7KMW2"/>
<evidence type="ECO:0008006" key="4">
    <source>
        <dbReference type="Google" id="ProtNLM"/>
    </source>
</evidence>
<sequence length="440" mass="47639">MRQALLLWLLCWCLLALAAEPEVKVRTQLLPADSVLVGGTLTLQVDLLVDTWFSQPPQLPMLKVAGAVISEPGSEATHLNEKIAGKAFFGLRYRYQITPQNPGEFSLPALAIQVQPGQASGPLTVSSQPLRFSAKAPAGVAGDGGQRLVASQVTISQQLQPSHEPLRVGDSVTRRLHISAEGAQAMLIPAPNFAEVDGLRRYVQAPTVRPLSDGRGGSSGGERLDAVTYVIEQAGDFQLPPIQLHWWAADSGEPRTASLPALKLSAQAPAAYAAPFSISEDLRELGRRAQVRVSAHWLRLGLLLAGLGGLCLAVRAWGKPLRLAARSALQRHRQRWRDSPAYAWRQVRGQLGREPPQLSALYLWLRRTSGSREMSSVIDVGSHPAGNPLLAFFRARYGRPGGAPETASAPLLRALPQLRRELRREQPPGAPAHALKPLNP</sequence>
<feature type="chain" id="PRO_5030658337" description="Protein BatD" evidence="1">
    <location>
        <begin position="19"/>
        <end position="440"/>
    </location>
</feature>
<organism evidence="2 3">
    <name type="scientific">Pseudomonas nitroreducens</name>
    <dbReference type="NCBI Taxonomy" id="46680"/>
    <lineage>
        <taxon>Bacteria</taxon>
        <taxon>Pseudomonadati</taxon>
        <taxon>Pseudomonadota</taxon>
        <taxon>Gammaproteobacteria</taxon>
        <taxon>Pseudomonadales</taxon>
        <taxon>Pseudomonadaceae</taxon>
        <taxon>Pseudomonas</taxon>
    </lineage>
</organism>
<comment type="caution">
    <text evidence="2">The sequence shown here is derived from an EMBL/GenBank/DDBJ whole genome shotgun (WGS) entry which is preliminary data.</text>
</comment>
<feature type="signal peptide" evidence="1">
    <location>
        <begin position="1"/>
        <end position="18"/>
    </location>
</feature>
<dbReference type="PANTHER" id="PTHR40940">
    <property type="entry name" value="PROTEIN BATD-RELATED"/>
    <property type="match status" value="1"/>
</dbReference>
<name>A0A7W7KMW2_PSENT</name>
<dbReference type="Proteomes" id="UP000566995">
    <property type="component" value="Unassembled WGS sequence"/>
</dbReference>
<accession>A0A7W7KMW2</accession>
<reference evidence="2 3" key="1">
    <citation type="submission" date="2020-08" db="EMBL/GenBank/DDBJ databases">
        <title>Functional genomics of gut bacteria from endangered species of beetles.</title>
        <authorList>
            <person name="Carlos-Shanley C."/>
        </authorList>
    </citation>
    <scope>NUCLEOTIDE SEQUENCE [LARGE SCALE GENOMIC DNA]</scope>
    <source>
        <strain evidence="2 3">S00179</strain>
    </source>
</reference>